<sequence>MPVKSIAIIGGGPSGLITLDSLIREKLFDNIRLFERRNQAGGCWVYDDKPPEPLPEIQKLSNRTADEPVSVPETLPRYVPKSSKQRFLDTATYSYLESNVEANAMEFSEEPFPVGGSNISVEKYGKDTPFRHNTVIKGWLHDLYKRKGYDDHVEFNTSVELVSKNEATNQWEVTLRRFGKKYDYVWTESFDAVVVATGHYDVPYVPNIPGLQSFYNNPKNTVIHTKAYRSREYFRNKKTIVVGASVSAMDAIQDILQISDNKIISSQKKTSQPHTYFGNAAFDHPLVEKHGEIVKIDNEKGIIYFDDDTTVSDVDSIIFGTGFSFSYPFLPNLDLTGNRVQGLYQHIFKIGDETLSFVGAIAAGLTFKAFEWQAVSVARVYSGRASLPSVQEQIKWEEDRKSVRGNGQKFITLYPHFEEYFETLRKLAGEEGPGGSYQNLKSHGSITFLGAIKEELIIGLKIIISKNKG</sequence>
<keyword evidence="2" id="KW-0285">Flavoprotein</keyword>
<dbReference type="OrthoDB" id="66881at2759"/>
<dbReference type="Pfam" id="PF00743">
    <property type="entry name" value="FMO-like"/>
    <property type="match status" value="2"/>
</dbReference>
<keyword evidence="8" id="KW-1185">Reference proteome</keyword>
<dbReference type="Gene3D" id="3.50.50.60">
    <property type="entry name" value="FAD/NAD(P)-binding domain"/>
    <property type="match status" value="2"/>
</dbReference>
<evidence type="ECO:0000256" key="1">
    <source>
        <dbReference type="ARBA" id="ARBA00009183"/>
    </source>
</evidence>
<dbReference type="VEuPathDB" id="FungiDB:DEHA2D01034g"/>
<dbReference type="EMBL" id="CR382136">
    <property type="protein sequence ID" value="CAG86640.2"/>
    <property type="molecule type" value="Genomic_DNA"/>
</dbReference>
<dbReference type="SUPFAM" id="SSF51905">
    <property type="entry name" value="FAD/NAD(P)-binding domain"/>
    <property type="match status" value="2"/>
</dbReference>
<evidence type="ECO:0000256" key="3">
    <source>
        <dbReference type="ARBA" id="ARBA00022827"/>
    </source>
</evidence>
<organism evidence="7 8">
    <name type="scientific">Debaryomyces hansenii (strain ATCC 36239 / CBS 767 / BCRC 21394 / JCM 1990 / NBRC 0083 / IGC 2968)</name>
    <name type="common">Yeast</name>
    <name type="synonym">Torulaspora hansenii</name>
    <dbReference type="NCBI Taxonomy" id="284592"/>
    <lineage>
        <taxon>Eukaryota</taxon>
        <taxon>Fungi</taxon>
        <taxon>Dikarya</taxon>
        <taxon>Ascomycota</taxon>
        <taxon>Saccharomycotina</taxon>
        <taxon>Pichiomycetes</taxon>
        <taxon>Debaryomycetaceae</taxon>
        <taxon>Debaryomyces</taxon>
    </lineage>
</organism>
<dbReference type="InterPro" id="IPR036188">
    <property type="entry name" value="FAD/NAD-bd_sf"/>
</dbReference>
<dbReference type="InterPro" id="IPR020946">
    <property type="entry name" value="Flavin_mOase-like"/>
</dbReference>
<dbReference type="PIRSF" id="PIRSF000332">
    <property type="entry name" value="FMO"/>
    <property type="match status" value="1"/>
</dbReference>
<dbReference type="GO" id="GO:0004499">
    <property type="term" value="F:N,N-dimethylaniline monooxygenase activity"/>
    <property type="evidence" value="ECO:0007669"/>
    <property type="project" value="InterPro"/>
</dbReference>
<dbReference type="STRING" id="284592.W0TYR3"/>
<dbReference type="InterPro" id="IPR038732">
    <property type="entry name" value="HpyO/CreE_NAD-binding"/>
</dbReference>
<evidence type="ECO:0000256" key="5">
    <source>
        <dbReference type="ARBA" id="ARBA00023002"/>
    </source>
</evidence>
<dbReference type="InterPro" id="IPR000960">
    <property type="entry name" value="Flavin_mOase"/>
</dbReference>
<protein>
    <submittedName>
        <fullName evidence="7">DEHA2D01034p</fullName>
    </submittedName>
</protein>
<keyword evidence="4" id="KW-0521">NADP</keyword>
<dbReference type="OMA" id="LYQHVVW"/>
<dbReference type="Proteomes" id="UP000000599">
    <property type="component" value="Chromosome D"/>
</dbReference>
<dbReference type="PANTHER" id="PTHR23023">
    <property type="entry name" value="DIMETHYLANILINE MONOOXYGENASE"/>
    <property type="match status" value="1"/>
</dbReference>
<dbReference type="eggNOG" id="KOG1399">
    <property type="taxonomic scope" value="Eukaryota"/>
</dbReference>
<keyword evidence="3" id="KW-0274">FAD</keyword>
<evidence type="ECO:0000313" key="7">
    <source>
        <dbReference type="EMBL" id="CAG86640.2"/>
    </source>
</evidence>
<comment type="similarity">
    <text evidence="1">Belongs to the FMO family.</text>
</comment>
<dbReference type="GeneID" id="8998436"/>
<dbReference type="GO" id="GO:0050661">
    <property type="term" value="F:NADP binding"/>
    <property type="evidence" value="ECO:0007669"/>
    <property type="project" value="InterPro"/>
</dbReference>
<dbReference type="GO" id="GO:0050660">
    <property type="term" value="F:flavin adenine dinucleotide binding"/>
    <property type="evidence" value="ECO:0007669"/>
    <property type="project" value="InterPro"/>
</dbReference>
<dbReference type="HOGENOM" id="CLU_006909_5_3_1"/>
<dbReference type="RefSeq" id="XP_002770246.1">
    <property type="nucleotide sequence ID" value="XM_002770200.1"/>
</dbReference>
<accession>W0TYR3</accession>
<dbReference type="KEGG" id="dha:DEHA2D01034g"/>
<gene>
    <name evidence="7" type="ordered locus">DEHA2D01034g</name>
</gene>
<dbReference type="InParanoid" id="W0TYR3"/>
<dbReference type="AlphaFoldDB" id="W0TYR3"/>
<feature type="domain" description="FAD-dependent urate hydroxylase HpyO/Asp monooxygenase CreE-like FAD/NAD(P)-binding" evidence="6">
    <location>
        <begin position="7"/>
        <end position="52"/>
    </location>
</feature>
<name>W0TYR3_DEBHA</name>
<evidence type="ECO:0000259" key="6">
    <source>
        <dbReference type="Pfam" id="PF13454"/>
    </source>
</evidence>
<dbReference type="InterPro" id="IPR050346">
    <property type="entry name" value="FMO-like"/>
</dbReference>
<evidence type="ECO:0000313" key="8">
    <source>
        <dbReference type="Proteomes" id="UP000000599"/>
    </source>
</evidence>
<evidence type="ECO:0000256" key="2">
    <source>
        <dbReference type="ARBA" id="ARBA00022630"/>
    </source>
</evidence>
<keyword evidence="5" id="KW-0560">Oxidoreductase</keyword>
<dbReference type="Pfam" id="PF13454">
    <property type="entry name" value="NAD_binding_9"/>
    <property type="match status" value="1"/>
</dbReference>
<dbReference type="PRINTS" id="PR00419">
    <property type="entry name" value="ADXRDTASE"/>
</dbReference>
<proteinExistence type="inferred from homology"/>
<evidence type="ECO:0000256" key="4">
    <source>
        <dbReference type="ARBA" id="ARBA00022857"/>
    </source>
</evidence>
<reference evidence="7 8" key="1">
    <citation type="journal article" date="2004" name="Nature">
        <title>Genome evolution in yeasts.</title>
        <authorList>
            <consortium name="Genolevures"/>
            <person name="Dujon B."/>
            <person name="Sherman D."/>
            <person name="Fischer G."/>
            <person name="Durrens P."/>
            <person name="Casaregola S."/>
            <person name="Lafontaine I."/>
            <person name="de Montigny J."/>
            <person name="Marck C."/>
            <person name="Neuveglise C."/>
            <person name="Talla E."/>
            <person name="Goffard N."/>
            <person name="Frangeul L."/>
            <person name="Aigle M."/>
            <person name="Anthouard V."/>
            <person name="Babour A."/>
            <person name="Barbe V."/>
            <person name="Barnay S."/>
            <person name="Blanchin S."/>
            <person name="Beckerich J.M."/>
            <person name="Beyne E."/>
            <person name="Bleykasten C."/>
            <person name="Boisrame A."/>
            <person name="Boyer J."/>
            <person name="Cattolico L."/>
            <person name="Confanioleri F."/>
            <person name="de Daruvar A."/>
            <person name="Despons L."/>
            <person name="Fabre E."/>
            <person name="Fairhead C."/>
            <person name="Ferry-Dumazet H."/>
            <person name="Groppi A."/>
            <person name="Hantraye F."/>
            <person name="Hennequin C."/>
            <person name="Jauniaux N."/>
            <person name="Joyet P."/>
            <person name="Kachouri R."/>
            <person name="Kerrest A."/>
            <person name="Koszul R."/>
            <person name="Lemaire M."/>
            <person name="Lesur I."/>
            <person name="Ma L."/>
            <person name="Muller H."/>
            <person name="Nicaud J.M."/>
            <person name="Nikolski M."/>
            <person name="Oztas S."/>
            <person name="Ozier-Kalogeropoulos O."/>
            <person name="Pellenz S."/>
            <person name="Potier S."/>
            <person name="Richard G.F."/>
            <person name="Straub M.L."/>
            <person name="Suleau A."/>
            <person name="Swennene D."/>
            <person name="Tekaia F."/>
            <person name="Wesolowski-Louvel M."/>
            <person name="Westhof E."/>
            <person name="Wirth B."/>
            <person name="Zeniou-Meyer M."/>
            <person name="Zivanovic I."/>
            <person name="Bolotin-Fukuhara M."/>
            <person name="Thierry A."/>
            <person name="Bouchier C."/>
            <person name="Caudron B."/>
            <person name="Scarpelli C."/>
            <person name="Gaillardin C."/>
            <person name="Weissenbach J."/>
            <person name="Wincker P."/>
            <person name="Souciet J.L."/>
        </authorList>
    </citation>
    <scope>NUCLEOTIDE SEQUENCE [LARGE SCALE GENOMIC DNA]</scope>
    <source>
        <strain evidence="8">ATCC 36239 / CBS 767 / BCRC 21394 / JCM 1990 / NBRC 0083 / IGC 2968</strain>
    </source>
</reference>